<evidence type="ECO:0000313" key="3">
    <source>
        <dbReference type="Proteomes" id="UP000183053"/>
    </source>
</evidence>
<dbReference type="STRING" id="47312.SAMN04489765_4651"/>
<keyword evidence="1" id="KW-1133">Transmembrane helix</keyword>
<keyword evidence="1" id="KW-0812">Transmembrane</keyword>
<feature type="transmembrane region" description="Helical" evidence="1">
    <location>
        <begin position="88"/>
        <end position="113"/>
    </location>
</feature>
<dbReference type="OrthoDB" id="4774155at2"/>
<dbReference type="EMBL" id="FNLF01000002">
    <property type="protein sequence ID" value="SDR29565.1"/>
    <property type="molecule type" value="Genomic_DNA"/>
</dbReference>
<keyword evidence="3" id="KW-1185">Reference proteome</keyword>
<protein>
    <submittedName>
        <fullName evidence="2">Uncharacterized protein</fullName>
    </submittedName>
</protein>
<keyword evidence="1" id="KW-0472">Membrane</keyword>
<evidence type="ECO:0000256" key="1">
    <source>
        <dbReference type="SAM" id="Phobius"/>
    </source>
</evidence>
<reference evidence="3" key="1">
    <citation type="submission" date="2016-10" db="EMBL/GenBank/DDBJ databases">
        <authorList>
            <person name="Varghese N."/>
            <person name="Submissions S."/>
        </authorList>
    </citation>
    <scope>NUCLEOTIDE SEQUENCE [LARGE SCALE GENOMIC DNA]</scope>
    <source>
        <strain evidence="3">DSM 44142</strain>
    </source>
</reference>
<dbReference type="Proteomes" id="UP000183053">
    <property type="component" value="Unassembled WGS sequence"/>
</dbReference>
<feature type="transmembrane region" description="Helical" evidence="1">
    <location>
        <begin position="56"/>
        <end position="76"/>
    </location>
</feature>
<accession>A0A1H1HVV4</accession>
<evidence type="ECO:0000313" key="2">
    <source>
        <dbReference type="EMBL" id="SDR29565.1"/>
    </source>
</evidence>
<feature type="transmembrane region" description="Helical" evidence="1">
    <location>
        <begin position="26"/>
        <end position="44"/>
    </location>
</feature>
<organism evidence="2 3">
    <name type="scientific">Tsukamurella pulmonis</name>
    <dbReference type="NCBI Taxonomy" id="47312"/>
    <lineage>
        <taxon>Bacteria</taxon>
        <taxon>Bacillati</taxon>
        <taxon>Actinomycetota</taxon>
        <taxon>Actinomycetes</taxon>
        <taxon>Mycobacteriales</taxon>
        <taxon>Tsukamurellaceae</taxon>
        <taxon>Tsukamurella</taxon>
    </lineage>
</organism>
<proteinExistence type="predicted"/>
<sequence length="119" mass="12294">MILLVALAGAAGSLLGYRLLARGPRWTTMLCVTLGVSLLLGGVARMVRIVGHDGYAVLPVALLGPIVTFQGIAWWLTAAPRRDAGRAALVIGGGVAAAVLGYLSIDLLGLAYVKFPRIG</sequence>
<dbReference type="RefSeq" id="WP_068531907.1">
    <property type="nucleotide sequence ID" value="NZ_FNLF01000002.1"/>
</dbReference>
<gene>
    <name evidence="2" type="ORF">SAMN04489765_4651</name>
</gene>
<name>A0A1H1HVV4_9ACTN</name>
<dbReference type="AlphaFoldDB" id="A0A1H1HVV4"/>